<dbReference type="GO" id="GO:0005840">
    <property type="term" value="C:ribosome"/>
    <property type="evidence" value="ECO:0007669"/>
    <property type="project" value="UniProtKB-KW"/>
</dbReference>
<proteinExistence type="predicted"/>
<gene>
    <name evidence="2" type="ORF">GYA37_02055</name>
</gene>
<reference evidence="2 3" key="1">
    <citation type="journal article" date="2020" name="Biotechnol. Biofuels">
        <title>New insights from the biogas microbiome by comprehensive genome-resolved metagenomics of nearly 1600 species originating from multiple anaerobic digesters.</title>
        <authorList>
            <person name="Campanaro S."/>
            <person name="Treu L."/>
            <person name="Rodriguez-R L.M."/>
            <person name="Kovalovszki A."/>
            <person name="Ziels R.M."/>
            <person name="Maus I."/>
            <person name="Zhu X."/>
            <person name="Kougias P.G."/>
            <person name="Basile A."/>
            <person name="Luo G."/>
            <person name="Schluter A."/>
            <person name="Konstantinidis K.T."/>
            <person name="Angelidaki I."/>
        </authorList>
    </citation>
    <scope>NUCLEOTIDE SEQUENCE [LARGE SCALE GENOMIC DNA]</scope>
    <source>
        <strain evidence="2">AS27yjCOA_202</strain>
    </source>
</reference>
<evidence type="ECO:0000313" key="2">
    <source>
        <dbReference type="EMBL" id="NMB91613.1"/>
    </source>
</evidence>
<keyword evidence="2" id="KW-0687">Ribonucleoprotein</keyword>
<organism evidence="2 3">
    <name type="scientific">candidate division WWE3 bacterium</name>
    <dbReference type="NCBI Taxonomy" id="2053526"/>
    <lineage>
        <taxon>Bacteria</taxon>
        <taxon>Katanobacteria</taxon>
    </lineage>
</organism>
<protein>
    <submittedName>
        <fullName evidence="2">50S ribosomal protein L32</fullName>
    </submittedName>
</protein>
<accession>A0A7X9HTP2</accession>
<sequence>MAVPKRRSSKGRVRRKRNSHYKRAAVRAVKIKTGYKRPHVEEFIEI</sequence>
<evidence type="ECO:0000313" key="3">
    <source>
        <dbReference type="Proteomes" id="UP000590542"/>
    </source>
</evidence>
<feature type="region of interest" description="Disordered" evidence="1">
    <location>
        <begin position="1"/>
        <end position="22"/>
    </location>
</feature>
<keyword evidence="2" id="KW-0689">Ribosomal protein</keyword>
<dbReference type="Proteomes" id="UP000590542">
    <property type="component" value="Unassembled WGS sequence"/>
</dbReference>
<dbReference type="EMBL" id="JAAZNV010000007">
    <property type="protein sequence ID" value="NMB91613.1"/>
    <property type="molecule type" value="Genomic_DNA"/>
</dbReference>
<dbReference type="AlphaFoldDB" id="A0A7X9HTP2"/>
<name>A0A7X9HTP2_UNCKA</name>
<evidence type="ECO:0000256" key="1">
    <source>
        <dbReference type="SAM" id="MobiDB-lite"/>
    </source>
</evidence>
<comment type="caution">
    <text evidence="2">The sequence shown here is derived from an EMBL/GenBank/DDBJ whole genome shotgun (WGS) entry which is preliminary data.</text>
</comment>